<keyword evidence="1" id="KW-0732">Signal</keyword>
<evidence type="ECO:0000256" key="1">
    <source>
        <dbReference type="SAM" id="SignalP"/>
    </source>
</evidence>
<accession>A0A5P2B1K1</accession>
<sequence>MRILKRLRSAVTAMAVVTGTLAGMVTSAPASHAVTVADGTPPASGPFRGMVMAKKTASVGDDQAVTVSCPPGQVPISGGAFATVGQPLYSNMVALVESMPAQNSQGAYGWTASARSGPKPLTVTVHAVCIYAPAGYEVAEQYHFTIDRNAPLVTTCPTGKVAFGGGGTVYGGTRNLNQSYPGPAGSANPNQWIVSGYDVHAEQLRVDGYAICADPIAGLTTTRYTHTTSDDVAGGVLQCATDKKVVGGGAAVTGYDDTLVTSRPLTAAESGGRDGWQVQATGNNTPHGVDLYVTCY</sequence>
<gene>
    <name evidence="2" type="ORF">DEJ46_38960</name>
</gene>
<proteinExistence type="predicted"/>
<dbReference type="Proteomes" id="UP000324106">
    <property type="component" value="Chromosome"/>
</dbReference>
<dbReference type="AlphaFoldDB" id="A0A5P2B1K1"/>
<evidence type="ECO:0000313" key="2">
    <source>
        <dbReference type="EMBL" id="QES24323.1"/>
    </source>
</evidence>
<reference evidence="2 3" key="1">
    <citation type="submission" date="2018-05" db="EMBL/GenBank/DDBJ databases">
        <title>Streptomyces venezuelae.</title>
        <authorList>
            <person name="Kim W."/>
            <person name="Lee N."/>
            <person name="Cho B.-K."/>
        </authorList>
    </citation>
    <scope>NUCLEOTIDE SEQUENCE [LARGE SCALE GENOMIC DNA]</scope>
    <source>
        <strain evidence="2 3">ATCC 15068</strain>
    </source>
</reference>
<protein>
    <submittedName>
        <fullName evidence="2">Uncharacterized protein</fullName>
    </submittedName>
</protein>
<dbReference type="RefSeq" id="WP_150273946.1">
    <property type="nucleotide sequence ID" value="NZ_CP029194.1"/>
</dbReference>
<organism evidence="2 3">
    <name type="scientific">Streptomyces venezuelae</name>
    <dbReference type="NCBI Taxonomy" id="54571"/>
    <lineage>
        <taxon>Bacteria</taxon>
        <taxon>Bacillati</taxon>
        <taxon>Actinomycetota</taxon>
        <taxon>Actinomycetes</taxon>
        <taxon>Kitasatosporales</taxon>
        <taxon>Streptomycetaceae</taxon>
        <taxon>Streptomyces</taxon>
    </lineage>
</organism>
<feature type="chain" id="PRO_5039210113" evidence="1">
    <location>
        <begin position="23"/>
        <end position="296"/>
    </location>
</feature>
<dbReference type="OrthoDB" id="4096625at2"/>
<feature type="signal peptide" evidence="1">
    <location>
        <begin position="1"/>
        <end position="22"/>
    </location>
</feature>
<name>A0A5P2B1K1_STRVZ</name>
<dbReference type="EMBL" id="CP029194">
    <property type="protein sequence ID" value="QES24323.1"/>
    <property type="molecule type" value="Genomic_DNA"/>
</dbReference>
<evidence type="ECO:0000313" key="3">
    <source>
        <dbReference type="Proteomes" id="UP000324106"/>
    </source>
</evidence>